<keyword evidence="3" id="KW-0768">Sushi</keyword>
<gene>
    <name evidence="7" type="ORF">OKIOD_LOCUS5918</name>
</gene>
<name>A0ABN7S9J5_OIKDI</name>
<dbReference type="SUPFAM" id="SSF56487">
    <property type="entry name" value="SRCR-like"/>
    <property type="match status" value="1"/>
</dbReference>
<evidence type="ECO:0000256" key="2">
    <source>
        <dbReference type="PROSITE-ProRule" id="PRU00196"/>
    </source>
</evidence>
<dbReference type="InterPro" id="IPR000436">
    <property type="entry name" value="Sushi_SCR_CCP_dom"/>
</dbReference>
<evidence type="ECO:0000313" key="7">
    <source>
        <dbReference type="EMBL" id="CAG5095835.1"/>
    </source>
</evidence>
<feature type="disulfide bond" evidence="2">
    <location>
        <begin position="200"/>
        <end position="210"/>
    </location>
</feature>
<dbReference type="SUPFAM" id="SSF57535">
    <property type="entry name" value="Complement control module/SCR domain"/>
    <property type="match status" value="1"/>
</dbReference>
<dbReference type="PROSITE" id="PS50287">
    <property type="entry name" value="SRCR_2"/>
    <property type="match status" value="1"/>
</dbReference>
<dbReference type="EMBL" id="OU015569">
    <property type="protein sequence ID" value="CAG5095835.1"/>
    <property type="molecule type" value="Genomic_DNA"/>
</dbReference>
<dbReference type="SMART" id="SM00032">
    <property type="entry name" value="CCP"/>
    <property type="match status" value="1"/>
</dbReference>
<feature type="region of interest" description="Disordered" evidence="4">
    <location>
        <begin position="102"/>
        <end position="126"/>
    </location>
</feature>
<proteinExistence type="predicted"/>
<dbReference type="InterPro" id="IPR036772">
    <property type="entry name" value="SRCR-like_dom_sf"/>
</dbReference>
<dbReference type="InterPro" id="IPR001190">
    <property type="entry name" value="SRCR"/>
</dbReference>
<dbReference type="SMART" id="SM00202">
    <property type="entry name" value="SR"/>
    <property type="match status" value="1"/>
</dbReference>
<evidence type="ECO:0000313" key="8">
    <source>
        <dbReference type="Proteomes" id="UP001158576"/>
    </source>
</evidence>
<organism evidence="7 8">
    <name type="scientific">Oikopleura dioica</name>
    <name type="common">Tunicate</name>
    <dbReference type="NCBI Taxonomy" id="34765"/>
    <lineage>
        <taxon>Eukaryota</taxon>
        <taxon>Metazoa</taxon>
        <taxon>Chordata</taxon>
        <taxon>Tunicata</taxon>
        <taxon>Appendicularia</taxon>
        <taxon>Copelata</taxon>
        <taxon>Oikopleuridae</taxon>
        <taxon>Oikopleura</taxon>
    </lineage>
</organism>
<dbReference type="PROSITE" id="PS50923">
    <property type="entry name" value="SUSHI"/>
    <property type="match status" value="1"/>
</dbReference>
<dbReference type="PRINTS" id="PR00258">
    <property type="entry name" value="SPERACTRCPTR"/>
</dbReference>
<feature type="domain" description="Sushi" evidence="6">
    <location>
        <begin position="232"/>
        <end position="295"/>
    </location>
</feature>
<reference evidence="7 8" key="1">
    <citation type="submission" date="2021-04" db="EMBL/GenBank/DDBJ databases">
        <authorList>
            <person name="Bliznina A."/>
        </authorList>
    </citation>
    <scope>NUCLEOTIDE SEQUENCE [LARGE SCALE GENOMIC DNA]</scope>
</reference>
<feature type="disulfide bond" evidence="3">
    <location>
        <begin position="266"/>
        <end position="293"/>
    </location>
</feature>
<feature type="domain" description="SRCR" evidence="5">
    <location>
        <begin position="129"/>
        <end position="235"/>
    </location>
</feature>
<comment type="caution">
    <text evidence="2">Lacks conserved residue(s) required for the propagation of feature annotation.</text>
</comment>
<dbReference type="InterPro" id="IPR035976">
    <property type="entry name" value="Sushi/SCR/CCP_sf"/>
</dbReference>
<evidence type="ECO:0000256" key="3">
    <source>
        <dbReference type="PROSITE-ProRule" id="PRU00302"/>
    </source>
</evidence>
<sequence>MPLRWRNVFPKWYSGKRDEALRSTLINPRLHTFPSTSADERRARGARSIRRRPYGVGHIGKISWEVPYIPPDHKTLKKLGNSRLLPQNRLIINTSQFKLPDVDKEHAAESKNANDSISDSAEGLPDGTIRLKGSTLDYMGRVEVAQNGQWGTVCGFQWDRDDAQVVCRQLGYHVDRVIALSRPEFGPADDLPVFYNHVGCKGNENSLDDCASKVDFSKTGHVCNRWRQGATVICGCPTETPENGLRPRCMVSTQYPFDSYSCKYSCGKGYRLEGRNMRYCQNGQVWDSELPSCVKIADPPAKDRVLIRMSRTLISP</sequence>
<evidence type="ECO:0000259" key="6">
    <source>
        <dbReference type="PROSITE" id="PS50923"/>
    </source>
</evidence>
<dbReference type="PANTHER" id="PTHR48071:SF18">
    <property type="entry name" value="DELETED IN MALIGNANT BRAIN TUMORS 1 PROTEIN-RELATED"/>
    <property type="match status" value="1"/>
</dbReference>
<dbReference type="PANTHER" id="PTHR48071">
    <property type="entry name" value="SRCR DOMAIN-CONTAINING PROTEIN"/>
    <property type="match status" value="1"/>
</dbReference>
<protein>
    <submittedName>
        <fullName evidence="7">Oidioi.mRNA.OKI2018_I69.XSR.g14360.t1.cds</fullName>
    </submittedName>
</protein>
<evidence type="ECO:0000259" key="5">
    <source>
        <dbReference type="PROSITE" id="PS50287"/>
    </source>
</evidence>
<evidence type="ECO:0000256" key="4">
    <source>
        <dbReference type="SAM" id="MobiDB-lite"/>
    </source>
</evidence>
<evidence type="ECO:0000256" key="1">
    <source>
        <dbReference type="ARBA" id="ARBA00023157"/>
    </source>
</evidence>
<keyword evidence="8" id="KW-1185">Reference proteome</keyword>
<dbReference type="Pfam" id="PF00530">
    <property type="entry name" value="SRCR"/>
    <property type="match status" value="1"/>
</dbReference>
<dbReference type="CDD" id="cd00033">
    <property type="entry name" value="CCP"/>
    <property type="match status" value="1"/>
</dbReference>
<dbReference type="Proteomes" id="UP001158576">
    <property type="component" value="Chromosome XSR"/>
</dbReference>
<accession>A0ABN7S9J5</accession>
<dbReference type="Gene3D" id="3.10.250.10">
    <property type="entry name" value="SRCR-like domain"/>
    <property type="match status" value="1"/>
</dbReference>
<dbReference type="Gene3D" id="2.10.70.10">
    <property type="entry name" value="Complement Module, domain 1"/>
    <property type="match status" value="1"/>
</dbReference>
<keyword evidence="1 2" id="KW-1015">Disulfide bond</keyword>